<gene>
    <name evidence="2" type="ORF">HMN09_00121200</name>
</gene>
<evidence type="ECO:0000259" key="1">
    <source>
        <dbReference type="Pfam" id="PF24864"/>
    </source>
</evidence>
<dbReference type="Proteomes" id="UP000613580">
    <property type="component" value="Unassembled WGS sequence"/>
</dbReference>
<name>A0A8H6WQJ1_MYCCL</name>
<dbReference type="PANTHER" id="PTHR38790:SF4">
    <property type="entry name" value="2EXR DOMAIN-CONTAINING PROTEIN"/>
    <property type="match status" value="1"/>
</dbReference>
<dbReference type="InterPro" id="IPR056632">
    <property type="entry name" value="DUF7730"/>
</dbReference>
<proteinExistence type="predicted"/>
<sequence>MGFNSGLLSVIRRRRGPKTRISPRLDLSRHLPSEQPQSPFLSLLPFELRDIIYFFVLGNKHILLYGSIPSARRNTNTAQKNPDVWSCCFTEPVAGPQQTTEAHPSVALLRVCRQIYIEAHGILWRANTFHLSTRHLERILLAPGSLGHFGIAQVQNLVLTYVAFPYDREVFDERERECTLDVLRHFTRLKSLVVCFFGHLVDV</sequence>
<comment type="caution">
    <text evidence="2">The sequence shown here is derived from an EMBL/GenBank/DDBJ whole genome shotgun (WGS) entry which is preliminary data.</text>
</comment>
<accession>A0A8H6WQJ1</accession>
<protein>
    <recommendedName>
        <fullName evidence="1">DUF7730 domain-containing protein</fullName>
    </recommendedName>
</protein>
<feature type="domain" description="DUF7730" evidence="1">
    <location>
        <begin position="34"/>
        <end position="163"/>
    </location>
</feature>
<dbReference type="Pfam" id="PF24864">
    <property type="entry name" value="DUF7730"/>
    <property type="match status" value="1"/>
</dbReference>
<organism evidence="2 3">
    <name type="scientific">Mycena chlorophos</name>
    <name type="common">Agaric fungus</name>
    <name type="synonym">Agaricus chlorophos</name>
    <dbReference type="NCBI Taxonomy" id="658473"/>
    <lineage>
        <taxon>Eukaryota</taxon>
        <taxon>Fungi</taxon>
        <taxon>Dikarya</taxon>
        <taxon>Basidiomycota</taxon>
        <taxon>Agaricomycotina</taxon>
        <taxon>Agaricomycetes</taxon>
        <taxon>Agaricomycetidae</taxon>
        <taxon>Agaricales</taxon>
        <taxon>Marasmiineae</taxon>
        <taxon>Mycenaceae</taxon>
        <taxon>Mycena</taxon>
    </lineage>
</organism>
<keyword evidence="3" id="KW-1185">Reference proteome</keyword>
<evidence type="ECO:0000313" key="3">
    <source>
        <dbReference type="Proteomes" id="UP000613580"/>
    </source>
</evidence>
<dbReference type="EMBL" id="JACAZE010000001">
    <property type="protein sequence ID" value="KAF7323403.1"/>
    <property type="molecule type" value="Genomic_DNA"/>
</dbReference>
<dbReference type="PANTHER" id="PTHR38790">
    <property type="entry name" value="2EXR DOMAIN-CONTAINING PROTEIN-RELATED"/>
    <property type="match status" value="1"/>
</dbReference>
<dbReference type="AlphaFoldDB" id="A0A8H6WQJ1"/>
<dbReference type="OrthoDB" id="4757095at2759"/>
<evidence type="ECO:0000313" key="2">
    <source>
        <dbReference type="EMBL" id="KAF7323403.1"/>
    </source>
</evidence>
<reference evidence="2" key="1">
    <citation type="submission" date="2020-05" db="EMBL/GenBank/DDBJ databases">
        <title>Mycena genomes resolve the evolution of fungal bioluminescence.</title>
        <authorList>
            <person name="Tsai I.J."/>
        </authorList>
    </citation>
    <scope>NUCLEOTIDE SEQUENCE</scope>
    <source>
        <strain evidence="2">110903Hualien_Pintung</strain>
    </source>
</reference>